<accession>A0A1M6H8B7</accession>
<gene>
    <name evidence="1" type="ORF">SAMN02745244_01903</name>
</gene>
<keyword evidence="2" id="KW-1185">Reference proteome</keyword>
<reference evidence="1 2" key="1">
    <citation type="submission" date="2016-11" db="EMBL/GenBank/DDBJ databases">
        <authorList>
            <person name="Jaros S."/>
            <person name="Januszkiewicz K."/>
            <person name="Wedrychowicz H."/>
        </authorList>
    </citation>
    <scope>NUCLEOTIDE SEQUENCE [LARGE SCALE GENOMIC DNA]</scope>
    <source>
        <strain evidence="1 2">DSM 12906</strain>
    </source>
</reference>
<sequence>MFAGITLVIIVLIAVGVGFVVAVSSGQFRVKDQRVERIVSETNQRLNGNGQVPQFLRKLDERAESHSR</sequence>
<organism evidence="1 2">
    <name type="scientific">Tessaracoccus bendigoensis DSM 12906</name>
    <dbReference type="NCBI Taxonomy" id="1123357"/>
    <lineage>
        <taxon>Bacteria</taxon>
        <taxon>Bacillati</taxon>
        <taxon>Actinomycetota</taxon>
        <taxon>Actinomycetes</taxon>
        <taxon>Propionibacteriales</taxon>
        <taxon>Propionibacteriaceae</taxon>
        <taxon>Tessaracoccus</taxon>
    </lineage>
</organism>
<dbReference type="STRING" id="1123357.SAMN02745244_01903"/>
<dbReference type="EMBL" id="FQZG01000031">
    <property type="protein sequence ID" value="SHJ18426.1"/>
    <property type="molecule type" value="Genomic_DNA"/>
</dbReference>
<dbReference type="OrthoDB" id="3734426at2"/>
<dbReference type="AlphaFoldDB" id="A0A1M6H8B7"/>
<evidence type="ECO:0000313" key="1">
    <source>
        <dbReference type="EMBL" id="SHJ18426.1"/>
    </source>
</evidence>
<evidence type="ECO:0000313" key="2">
    <source>
        <dbReference type="Proteomes" id="UP000184512"/>
    </source>
</evidence>
<dbReference type="RefSeq" id="WP_073187534.1">
    <property type="nucleotide sequence ID" value="NZ_FQZG01000031.1"/>
</dbReference>
<protein>
    <submittedName>
        <fullName evidence="1">Uncharacterized protein</fullName>
    </submittedName>
</protein>
<proteinExistence type="predicted"/>
<dbReference type="Proteomes" id="UP000184512">
    <property type="component" value="Unassembled WGS sequence"/>
</dbReference>
<name>A0A1M6H8B7_9ACTN</name>